<dbReference type="AlphaFoldDB" id="A0A9D7SWY7"/>
<keyword evidence="1" id="KW-1133">Transmembrane helix</keyword>
<comment type="caution">
    <text evidence="3">The sequence shown here is derived from an EMBL/GenBank/DDBJ whole genome shotgun (WGS) entry which is preliminary data.</text>
</comment>
<name>A0A9D7SWY7_9BACT</name>
<feature type="domain" description="YcxB-like C-terminal" evidence="2">
    <location>
        <begin position="104"/>
        <end position="149"/>
    </location>
</feature>
<evidence type="ECO:0000313" key="4">
    <source>
        <dbReference type="Proteomes" id="UP000808337"/>
    </source>
</evidence>
<evidence type="ECO:0000259" key="2">
    <source>
        <dbReference type="Pfam" id="PF14317"/>
    </source>
</evidence>
<feature type="transmembrane region" description="Helical" evidence="1">
    <location>
        <begin position="32"/>
        <end position="49"/>
    </location>
</feature>
<dbReference type="InterPro" id="IPR025588">
    <property type="entry name" value="YcxB-like_C"/>
</dbReference>
<protein>
    <submittedName>
        <fullName evidence="3">YcxB family protein</fullName>
    </submittedName>
</protein>
<proteinExistence type="predicted"/>
<feature type="transmembrane region" description="Helical" evidence="1">
    <location>
        <begin position="55"/>
        <end position="74"/>
    </location>
</feature>
<sequence length="181" mass="21124">MTYTYIPDENDYLNYLYYATTKSQRVRKKRTMNKLVILFLYFIAGLFLYNSQGPINSGLFFMLCLPMYFFYTYFEKRQYKRHFTKYIKANYSSEIGVNTIIEVNEEGVSIAVGDAKTTMPWTEIESINETGTLILIEEKNQNAIVIPKQKTNGIADLIAELKGIAASHTIPFNEDLDWKWK</sequence>
<keyword evidence="1" id="KW-0812">Transmembrane</keyword>
<dbReference type="EMBL" id="JADKGY010000031">
    <property type="protein sequence ID" value="MBK9984753.1"/>
    <property type="molecule type" value="Genomic_DNA"/>
</dbReference>
<evidence type="ECO:0000313" key="3">
    <source>
        <dbReference type="EMBL" id="MBK9984753.1"/>
    </source>
</evidence>
<organism evidence="3 4">
    <name type="scientific">Candidatus Opimibacter skivensis</name>
    <dbReference type="NCBI Taxonomy" id="2982028"/>
    <lineage>
        <taxon>Bacteria</taxon>
        <taxon>Pseudomonadati</taxon>
        <taxon>Bacteroidota</taxon>
        <taxon>Saprospiria</taxon>
        <taxon>Saprospirales</taxon>
        <taxon>Saprospiraceae</taxon>
        <taxon>Candidatus Opimibacter</taxon>
    </lineage>
</organism>
<reference evidence="3 4" key="1">
    <citation type="submission" date="2020-10" db="EMBL/GenBank/DDBJ databases">
        <title>Connecting structure to function with the recovery of over 1000 high-quality activated sludge metagenome-assembled genomes encoding full-length rRNA genes using long-read sequencing.</title>
        <authorList>
            <person name="Singleton C.M."/>
            <person name="Petriglieri F."/>
            <person name="Kristensen J.M."/>
            <person name="Kirkegaard R.H."/>
            <person name="Michaelsen T.Y."/>
            <person name="Andersen M.H."/>
            <person name="Karst S.M."/>
            <person name="Dueholm M.S."/>
            <person name="Nielsen P.H."/>
            <person name="Albertsen M."/>
        </authorList>
    </citation>
    <scope>NUCLEOTIDE SEQUENCE [LARGE SCALE GENOMIC DNA]</scope>
    <source>
        <strain evidence="3">Ribe_18-Q3-R11-54_MAXAC.273</strain>
    </source>
</reference>
<keyword evidence="1" id="KW-0472">Membrane</keyword>
<dbReference type="Pfam" id="PF14317">
    <property type="entry name" value="YcxB"/>
    <property type="match status" value="1"/>
</dbReference>
<accession>A0A9D7SWY7</accession>
<evidence type="ECO:0000256" key="1">
    <source>
        <dbReference type="SAM" id="Phobius"/>
    </source>
</evidence>
<gene>
    <name evidence="3" type="ORF">IPP15_20725</name>
</gene>
<dbReference type="Proteomes" id="UP000808337">
    <property type="component" value="Unassembled WGS sequence"/>
</dbReference>